<keyword evidence="4" id="KW-0547">Nucleotide-binding</keyword>
<evidence type="ECO:0000313" key="12">
    <source>
        <dbReference type="Proteomes" id="UP001472677"/>
    </source>
</evidence>
<keyword evidence="6" id="KW-0067">ATP-binding</keyword>
<dbReference type="PANTHER" id="PTHR33463:SF187">
    <property type="entry name" value="AND NB-ARC DOMAIN DISEASE RESISTANCE PROTEIN, PUTATIVE-RELATED"/>
    <property type="match status" value="1"/>
</dbReference>
<dbReference type="Proteomes" id="UP001472677">
    <property type="component" value="Unassembled WGS sequence"/>
</dbReference>
<dbReference type="Gene3D" id="3.40.50.300">
    <property type="entry name" value="P-loop containing nucleotide triphosphate hydrolases"/>
    <property type="match status" value="1"/>
</dbReference>
<feature type="coiled-coil region" evidence="7">
    <location>
        <begin position="84"/>
        <end position="118"/>
    </location>
</feature>
<dbReference type="SMART" id="SM00369">
    <property type="entry name" value="LRR_TYP"/>
    <property type="match status" value="5"/>
</dbReference>
<evidence type="ECO:0000256" key="3">
    <source>
        <dbReference type="ARBA" id="ARBA00022737"/>
    </source>
</evidence>
<name>A0ABR2B9D4_9ROSI</name>
<dbReference type="InterPro" id="IPR025875">
    <property type="entry name" value="Leu-rich_rpt_4"/>
</dbReference>
<evidence type="ECO:0000259" key="9">
    <source>
        <dbReference type="Pfam" id="PF23247"/>
    </source>
</evidence>
<accession>A0ABR2B9D4</accession>
<evidence type="ECO:0000256" key="4">
    <source>
        <dbReference type="ARBA" id="ARBA00022741"/>
    </source>
</evidence>
<dbReference type="InterPro" id="IPR058922">
    <property type="entry name" value="WHD_DRP"/>
</dbReference>
<dbReference type="Pfam" id="PF23559">
    <property type="entry name" value="WHD_DRP"/>
    <property type="match status" value="1"/>
</dbReference>
<comment type="similarity">
    <text evidence="1">Belongs to the disease resistance NB-LRR family.</text>
</comment>
<dbReference type="EMBL" id="JBBPBM010000148">
    <property type="protein sequence ID" value="KAK8503591.1"/>
    <property type="molecule type" value="Genomic_DNA"/>
</dbReference>
<dbReference type="InterPro" id="IPR042197">
    <property type="entry name" value="Apaf_helical"/>
</dbReference>
<dbReference type="Pfam" id="PF13855">
    <property type="entry name" value="LRR_8"/>
    <property type="match status" value="1"/>
</dbReference>
<dbReference type="InterPro" id="IPR057135">
    <property type="entry name" value="At4g27190-like_LRR"/>
</dbReference>
<dbReference type="Gene3D" id="1.10.8.430">
    <property type="entry name" value="Helical domain of apoptotic protease-activating factors"/>
    <property type="match status" value="1"/>
</dbReference>
<organism evidence="11 12">
    <name type="scientific">Hibiscus sabdariffa</name>
    <name type="common">roselle</name>
    <dbReference type="NCBI Taxonomy" id="183260"/>
    <lineage>
        <taxon>Eukaryota</taxon>
        <taxon>Viridiplantae</taxon>
        <taxon>Streptophyta</taxon>
        <taxon>Embryophyta</taxon>
        <taxon>Tracheophyta</taxon>
        <taxon>Spermatophyta</taxon>
        <taxon>Magnoliopsida</taxon>
        <taxon>eudicotyledons</taxon>
        <taxon>Gunneridae</taxon>
        <taxon>Pentapetalae</taxon>
        <taxon>rosids</taxon>
        <taxon>malvids</taxon>
        <taxon>Malvales</taxon>
        <taxon>Malvaceae</taxon>
        <taxon>Malvoideae</taxon>
        <taxon>Hibiscus</taxon>
    </lineage>
</organism>
<evidence type="ECO:0000256" key="2">
    <source>
        <dbReference type="ARBA" id="ARBA00022614"/>
    </source>
</evidence>
<sequence length="1031" mass="117651">MFAALCKPRNFISRLSSYGSGSLRSSSPNKLVRRGETCCVTSYILLASKELLFVVFFSFGDSLLSSYPNKKLVRRAMDFALKKIDKYVDNHTSLDQRMKDLKRKLEQLNGLKEDAESIMTTELQPRKKPKAEVQIWFKNVERIKGEVQDLDGRIGESNVLTRGFHAEDASRKIKEVEELINQRRQFHGGLVVDNPQWIGQVLSTTSLSGEAVKACVEEIWQCLMDDEVGKIGVWGMGGVGKTSLMKLINNQLLKETEKFDIVIWVTVSKEMSIAKLQRDIASKIEVVFSDDEDETTRAGKLFETLSQKSRFVMILDDLWEKISLETMGIPEPSVGSKLMLTTRSYDVCRQMCCRVIRVKPLTKEEAWKLFLEKVGRDILNIPGVEPIARSIAKRCAGLPLGLITIASCMRGINNICEWRNALTELSLHKTSVNGLKDEVFQQLRFSYDRLKDGKLQDCFLTCALYPEDWEIREEELIQLWIAEGVMEEVDNIQAKLDRGRAIMNRLTRNCLLEVFTERENERRVKMHDLLRDMALDIAGSRFLVKSGMMLEKAPDVQDWDKDLEKVSLMRNWRLYIPSEMTPPKCPILTTLLLSGCGIDSIPEGFFTHMHGLRFLDLSGNPIESLPHSFSKCTRLTTLLLFYCKIVSIPEGFFNHMDGLEVLDLSGNPIKSLPHSLSNLKNLTSLWLAYCVNLENVPSLSNLRVLKLDLGGTHIKKIPQGMENLVSLVHLNLGDCYNLKEIPNGILSRLCCLQQLRVGETLISGKEVGGLKKLEVLEGRFEDWDNLNMYLQGFHGREEPPQYRISVGDVEWDVRSWNKEGKVIGVRGCEIHTYQMMLPPDIEELEIHNCDLDCSEEYPLFSRSILSSLSSFSSLKSFSIYGCRNMKKLFSPNCVPLNLEELSVSNCEQLEEIITSEVEQEGRGGMEFRLPQLRRLQLFGLPELKRIHALLVCDSLVQISIVNCVKLERIGLNLPPPAPDSVSIRIWPREWWESVEWDAKPLLKPIFFEVHYSSIVRFGLRTTKFLNSQPHH</sequence>
<dbReference type="Pfam" id="PF23247">
    <property type="entry name" value="LRR_RPS2"/>
    <property type="match status" value="1"/>
</dbReference>
<evidence type="ECO:0000313" key="11">
    <source>
        <dbReference type="EMBL" id="KAK8503591.1"/>
    </source>
</evidence>
<evidence type="ECO:0000256" key="6">
    <source>
        <dbReference type="ARBA" id="ARBA00022840"/>
    </source>
</evidence>
<keyword evidence="7" id="KW-0175">Coiled coil</keyword>
<evidence type="ECO:0000256" key="1">
    <source>
        <dbReference type="ARBA" id="ARBA00008894"/>
    </source>
</evidence>
<evidence type="ECO:0000259" key="10">
    <source>
        <dbReference type="Pfam" id="PF23559"/>
    </source>
</evidence>
<dbReference type="PRINTS" id="PR00364">
    <property type="entry name" value="DISEASERSIST"/>
</dbReference>
<dbReference type="SUPFAM" id="SSF52058">
    <property type="entry name" value="L domain-like"/>
    <property type="match status" value="1"/>
</dbReference>
<gene>
    <name evidence="11" type="ORF">V6N12_024763</name>
</gene>
<dbReference type="InterPro" id="IPR001611">
    <property type="entry name" value="Leu-rich_rpt"/>
</dbReference>
<evidence type="ECO:0000259" key="8">
    <source>
        <dbReference type="Pfam" id="PF00931"/>
    </source>
</evidence>
<dbReference type="InterPro" id="IPR050905">
    <property type="entry name" value="Plant_NBS-LRR"/>
</dbReference>
<keyword evidence="2" id="KW-0433">Leucine-rich repeat</keyword>
<keyword evidence="5" id="KW-0611">Plant defense</keyword>
<feature type="domain" description="Disease resistance protein At4g27190-like leucine-rich repeats" evidence="9">
    <location>
        <begin position="866"/>
        <end position="969"/>
    </location>
</feature>
<dbReference type="Pfam" id="PF12799">
    <property type="entry name" value="LRR_4"/>
    <property type="match status" value="1"/>
</dbReference>
<keyword evidence="12" id="KW-1185">Reference proteome</keyword>
<evidence type="ECO:0000256" key="5">
    <source>
        <dbReference type="ARBA" id="ARBA00022821"/>
    </source>
</evidence>
<dbReference type="InterPro" id="IPR032675">
    <property type="entry name" value="LRR_dom_sf"/>
</dbReference>
<feature type="domain" description="Disease resistance protein winged helix" evidence="10">
    <location>
        <begin position="464"/>
        <end position="534"/>
    </location>
</feature>
<proteinExistence type="inferred from homology"/>
<dbReference type="InterPro" id="IPR003591">
    <property type="entry name" value="Leu-rich_rpt_typical-subtyp"/>
</dbReference>
<comment type="caution">
    <text evidence="11">The sequence shown here is derived from an EMBL/GenBank/DDBJ whole genome shotgun (WGS) entry which is preliminary data.</text>
</comment>
<feature type="domain" description="NB-ARC" evidence="8">
    <location>
        <begin position="214"/>
        <end position="376"/>
    </location>
</feature>
<evidence type="ECO:0000256" key="7">
    <source>
        <dbReference type="SAM" id="Coils"/>
    </source>
</evidence>
<dbReference type="PROSITE" id="PS51450">
    <property type="entry name" value="LRR"/>
    <property type="match status" value="2"/>
</dbReference>
<dbReference type="InterPro" id="IPR027417">
    <property type="entry name" value="P-loop_NTPase"/>
</dbReference>
<keyword evidence="3" id="KW-0677">Repeat</keyword>
<dbReference type="Pfam" id="PF00931">
    <property type="entry name" value="NB-ARC"/>
    <property type="match status" value="1"/>
</dbReference>
<protein>
    <submittedName>
        <fullName evidence="11">Uncharacterized protein</fullName>
    </submittedName>
</protein>
<dbReference type="Gene3D" id="3.80.10.10">
    <property type="entry name" value="Ribonuclease Inhibitor"/>
    <property type="match status" value="3"/>
</dbReference>
<dbReference type="InterPro" id="IPR002182">
    <property type="entry name" value="NB-ARC"/>
</dbReference>
<dbReference type="SUPFAM" id="SSF52540">
    <property type="entry name" value="P-loop containing nucleoside triphosphate hydrolases"/>
    <property type="match status" value="1"/>
</dbReference>
<dbReference type="PANTHER" id="PTHR33463">
    <property type="entry name" value="NB-ARC DOMAIN-CONTAINING PROTEIN-RELATED"/>
    <property type="match status" value="1"/>
</dbReference>
<reference evidence="11 12" key="1">
    <citation type="journal article" date="2024" name="G3 (Bethesda)">
        <title>Genome assembly of Hibiscus sabdariffa L. provides insights into metabolisms of medicinal natural products.</title>
        <authorList>
            <person name="Kim T."/>
        </authorList>
    </citation>
    <scope>NUCLEOTIDE SEQUENCE [LARGE SCALE GENOMIC DNA]</scope>
    <source>
        <strain evidence="11">TK-2024</strain>
        <tissue evidence="11">Old leaves</tissue>
    </source>
</reference>
<dbReference type="Gene3D" id="1.10.10.10">
    <property type="entry name" value="Winged helix-like DNA-binding domain superfamily/Winged helix DNA-binding domain"/>
    <property type="match status" value="1"/>
</dbReference>
<dbReference type="InterPro" id="IPR036388">
    <property type="entry name" value="WH-like_DNA-bd_sf"/>
</dbReference>